<dbReference type="AlphaFoldDB" id="A0A4Q1AXI5"/>
<protein>
    <submittedName>
        <fullName evidence="2">Uncharacterized protein</fullName>
    </submittedName>
</protein>
<evidence type="ECO:0000313" key="3">
    <source>
        <dbReference type="Proteomes" id="UP000289718"/>
    </source>
</evidence>
<keyword evidence="3" id="KW-1185">Reference proteome</keyword>
<dbReference type="RefSeq" id="WP_129060153.1">
    <property type="nucleotide sequence ID" value="NZ_NXIE01000001.1"/>
</dbReference>
<sequence>MNDNFRKINLYILSLGLLFAFFIIITIKFPNDCFNIKDLEDWKDILLSNVIPIICLIMLFYSFFAYKKFEFDLKGTTDIPFTVTKVESINYEHLTFLATYIIPLISFDFESVRQMIVLGLLLVVMGVIYIKTDLFYANPSLALLGFYIYKANGSFKNGIRDDIVIISREKFIVGQKVSYIKLDDRIYYAKGVN</sequence>
<evidence type="ECO:0000313" key="2">
    <source>
        <dbReference type="EMBL" id="RXK14043.1"/>
    </source>
</evidence>
<reference evidence="2 3" key="1">
    <citation type="submission" date="2017-09" db="EMBL/GenBank/DDBJ databases">
        <title>Genomics of the genus Arcobacter.</title>
        <authorList>
            <person name="Perez-Cataluna A."/>
            <person name="Figueras M.J."/>
            <person name="Salas-Masso N."/>
        </authorList>
    </citation>
    <scope>NUCLEOTIDE SEQUENCE [LARGE SCALE GENOMIC DNA]</scope>
    <source>
        <strain evidence="2 3">F156-34</strain>
    </source>
</reference>
<comment type="caution">
    <text evidence="2">The sequence shown here is derived from an EMBL/GenBank/DDBJ whole genome shotgun (WGS) entry which is preliminary data.</text>
</comment>
<name>A0A4Q1AXI5_9BACT</name>
<dbReference type="NCBIfam" id="NF041622">
    <property type="entry name" value="KwaA"/>
    <property type="match status" value="1"/>
</dbReference>
<dbReference type="Proteomes" id="UP000289718">
    <property type="component" value="Unassembled WGS sequence"/>
</dbReference>
<evidence type="ECO:0000256" key="1">
    <source>
        <dbReference type="SAM" id="Phobius"/>
    </source>
</evidence>
<feature type="transmembrane region" description="Helical" evidence="1">
    <location>
        <begin position="12"/>
        <end position="30"/>
    </location>
</feature>
<feature type="transmembrane region" description="Helical" evidence="1">
    <location>
        <begin position="50"/>
        <end position="69"/>
    </location>
</feature>
<organism evidence="2 3">
    <name type="scientific">Halarcobacter mediterraneus</name>
    <dbReference type="NCBI Taxonomy" id="2023153"/>
    <lineage>
        <taxon>Bacteria</taxon>
        <taxon>Pseudomonadati</taxon>
        <taxon>Campylobacterota</taxon>
        <taxon>Epsilonproteobacteria</taxon>
        <taxon>Campylobacterales</taxon>
        <taxon>Arcobacteraceae</taxon>
        <taxon>Halarcobacter</taxon>
    </lineage>
</organism>
<keyword evidence="1" id="KW-0812">Transmembrane</keyword>
<proteinExistence type="predicted"/>
<feature type="transmembrane region" description="Helical" evidence="1">
    <location>
        <begin position="112"/>
        <end position="130"/>
    </location>
</feature>
<keyword evidence="1" id="KW-1133">Transmembrane helix</keyword>
<dbReference type="EMBL" id="NXIE01000001">
    <property type="protein sequence ID" value="RXK14043.1"/>
    <property type="molecule type" value="Genomic_DNA"/>
</dbReference>
<accession>A0A4Q1AXI5</accession>
<keyword evidence="1" id="KW-0472">Membrane</keyword>
<gene>
    <name evidence="2" type="ORF">CP965_00920</name>
</gene>
<dbReference type="OrthoDB" id="1100556at2"/>
<dbReference type="InterPro" id="IPR048118">
    <property type="entry name" value="KwaA"/>
</dbReference>